<dbReference type="InterPro" id="IPR022139">
    <property type="entry name" value="Fam-L/Fam-M-like_plasmodium"/>
</dbReference>
<name>A0A1A8X3E4_PLAMA</name>
<dbReference type="AlphaFoldDB" id="A0A1A8X3E4"/>
<dbReference type="Proteomes" id="UP000078597">
    <property type="component" value="Unassembled WGS sequence"/>
</dbReference>
<organism evidence="2 3">
    <name type="scientific">Plasmodium malariae</name>
    <dbReference type="NCBI Taxonomy" id="5858"/>
    <lineage>
        <taxon>Eukaryota</taxon>
        <taxon>Sar</taxon>
        <taxon>Alveolata</taxon>
        <taxon>Apicomplexa</taxon>
        <taxon>Aconoidasida</taxon>
        <taxon>Haemosporida</taxon>
        <taxon>Plasmodiidae</taxon>
        <taxon>Plasmodium</taxon>
        <taxon>Plasmodium (Plasmodium)</taxon>
    </lineage>
</organism>
<evidence type="ECO:0000313" key="3">
    <source>
        <dbReference type="Proteomes" id="UP000078597"/>
    </source>
</evidence>
<evidence type="ECO:0000313" key="2">
    <source>
        <dbReference type="EMBL" id="SBS99760.1"/>
    </source>
</evidence>
<feature type="region of interest" description="Disordered" evidence="1">
    <location>
        <begin position="21"/>
        <end position="43"/>
    </location>
</feature>
<feature type="non-terminal residue" evidence="2">
    <location>
        <position position="1"/>
    </location>
</feature>
<reference evidence="3" key="1">
    <citation type="submission" date="2016-05" db="EMBL/GenBank/DDBJ databases">
        <authorList>
            <person name="Naeem Raeece"/>
        </authorList>
    </citation>
    <scope>NUCLEOTIDE SEQUENCE [LARGE SCALE GENOMIC DNA]</scope>
</reference>
<dbReference type="Pfam" id="PF12420">
    <property type="entry name" value="DUF3671"/>
    <property type="match status" value="1"/>
</dbReference>
<sequence length="70" mass="8380">DKDSNILELEQNMKNNTKCKKKDIAINEKEEKDKNKKSNKSSLNKAQYYTEVIDYNNEMVDGKHFHFRKK</sequence>
<gene>
    <name evidence="2" type="ORF">PMALA_072260</name>
</gene>
<dbReference type="EMBL" id="FLQW01005996">
    <property type="protein sequence ID" value="SBS99760.1"/>
    <property type="molecule type" value="Genomic_DNA"/>
</dbReference>
<feature type="compositionally biased region" description="Basic and acidic residues" evidence="1">
    <location>
        <begin position="22"/>
        <end position="36"/>
    </location>
</feature>
<evidence type="ECO:0000256" key="1">
    <source>
        <dbReference type="SAM" id="MobiDB-lite"/>
    </source>
</evidence>
<protein>
    <submittedName>
        <fullName evidence="2">Uncharacterized protein</fullName>
    </submittedName>
</protein>
<proteinExistence type="predicted"/>
<accession>A0A1A8X3E4</accession>